<dbReference type="SUPFAM" id="SSF57716">
    <property type="entry name" value="Glucocorticoid receptor-like (DNA-binding domain)"/>
    <property type="match status" value="1"/>
</dbReference>
<reference evidence="4" key="1">
    <citation type="submission" date="2014-02" db="EMBL/GenBank/DDBJ databases">
        <authorList>
            <person name="Genoscope - CEA"/>
        </authorList>
    </citation>
    <scope>NUCLEOTIDE SEQUENCE</scope>
    <source>
        <strain evidence="4">LS3</strain>
    </source>
</reference>
<feature type="compositionally biased region" description="Polar residues" evidence="2">
    <location>
        <begin position="14"/>
        <end position="23"/>
    </location>
</feature>
<dbReference type="EMBL" id="HG937692">
    <property type="protein sequence ID" value="CDP35971.1"/>
    <property type="molecule type" value="Genomic_DNA"/>
</dbReference>
<keyword evidence="1" id="KW-0863">Zinc-finger</keyword>
<reference evidence="4" key="2">
    <citation type="submission" date="2014-06" db="EMBL/GenBank/DDBJ databases">
        <title>The complete genome of Blastobotrys (Arxula) adeninivorans LS3 - a yeast of biotechnological interest.</title>
        <authorList>
            <person name="Kunze G."/>
            <person name="Gaillardin C."/>
            <person name="Czernicka M."/>
            <person name="Durrens P."/>
            <person name="Martin T."/>
            <person name="Boer E."/>
            <person name="Gabaldon T."/>
            <person name="Cruz J."/>
            <person name="Talla E."/>
            <person name="Marck C."/>
            <person name="Goffeau A."/>
            <person name="Barbe V."/>
            <person name="Baret P."/>
            <person name="Baronian K."/>
            <person name="Beier S."/>
            <person name="Bleykasten C."/>
            <person name="Bode R."/>
            <person name="Casaregola S."/>
            <person name="Despons L."/>
            <person name="Fairhead C."/>
            <person name="Giersberg M."/>
            <person name="Gierski P."/>
            <person name="Hahnel U."/>
            <person name="Hartmann A."/>
            <person name="Jankowska D."/>
            <person name="Jubin C."/>
            <person name="Jung P."/>
            <person name="Lafontaine I."/>
            <person name="Leh-Louis V."/>
            <person name="Lemaire M."/>
            <person name="Marcet-Houben M."/>
            <person name="Mascher M."/>
            <person name="Morel G."/>
            <person name="Richard G.-F."/>
            <person name="Riechen J."/>
            <person name="Sacerdot C."/>
            <person name="Sarkar A."/>
            <person name="Savel G."/>
            <person name="Schacherer J."/>
            <person name="Sherman D."/>
            <person name="Straub M.-L."/>
            <person name="Stein N."/>
            <person name="Thierry A."/>
            <person name="Trautwein-Schult A."/>
            <person name="Westhof E."/>
            <person name="Worch S."/>
            <person name="Dujon B."/>
            <person name="Souciet J.-L."/>
            <person name="Wincker P."/>
            <person name="Scholz U."/>
            <person name="Neuveglise N."/>
        </authorList>
    </citation>
    <scope>NUCLEOTIDE SEQUENCE</scope>
    <source>
        <strain evidence="4">LS3</strain>
    </source>
</reference>
<evidence type="ECO:0000256" key="1">
    <source>
        <dbReference type="PROSITE-ProRule" id="PRU00094"/>
    </source>
</evidence>
<keyword evidence="1" id="KW-0862">Zinc</keyword>
<sequence length="371" mass="40197">MTETIPAANEAPDLSSSVSTLPTGPSPASPSSSSMDDDLGADIVMADKLVQHQIDKHKVESALSRLASLTTDPDVQSSCMLYPDTAPRTTWRPQMYAWMKKNYPQKLREISQASVAPLHPLSSDPSHHYDTTSPPRRAGSVGSAGSSAVSGSHRRLSHENKPYSRPQNDDHHDPSMILTASSSSATSASSSSSSYSSTTQEHNAQNYSYSHTQSTSAYANPANLPFTTSAKLPSPPQSPELSPNSRQDHKTTPSNNNHHHHHHPHHQNSNYTFSVKMGSNSYHHRRRCISCGSDQSPCWRPSWSPSAGQLCNSCGLRYKKTGARCTSPSCGRIPAKGEWVMMKRNATATGQDPPEYHCLSCGGHVAVGETL</sequence>
<feature type="region of interest" description="Disordered" evidence="2">
    <location>
        <begin position="117"/>
        <end position="272"/>
    </location>
</feature>
<dbReference type="CDD" id="cd00202">
    <property type="entry name" value="ZnF_GATA"/>
    <property type="match status" value="1"/>
</dbReference>
<dbReference type="AlphaFoldDB" id="A0A060T9T7"/>
<evidence type="ECO:0000313" key="4">
    <source>
        <dbReference type="EMBL" id="CDP35971.1"/>
    </source>
</evidence>
<feature type="domain" description="GATA-type" evidence="3">
    <location>
        <begin position="282"/>
        <end position="322"/>
    </location>
</feature>
<accession>A0A060T9T7</accession>
<organism evidence="4">
    <name type="scientific">Blastobotrys adeninivorans</name>
    <name type="common">Yeast</name>
    <name type="synonym">Arxula adeninivorans</name>
    <dbReference type="NCBI Taxonomy" id="409370"/>
    <lineage>
        <taxon>Eukaryota</taxon>
        <taxon>Fungi</taxon>
        <taxon>Dikarya</taxon>
        <taxon>Ascomycota</taxon>
        <taxon>Saccharomycotina</taxon>
        <taxon>Dipodascomycetes</taxon>
        <taxon>Dipodascales</taxon>
        <taxon>Trichomonascaceae</taxon>
        <taxon>Blastobotrys</taxon>
    </lineage>
</organism>
<dbReference type="SMART" id="SM00401">
    <property type="entry name" value="ZnF_GATA"/>
    <property type="match status" value="1"/>
</dbReference>
<dbReference type="Pfam" id="PF00320">
    <property type="entry name" value="GATA"/>
    <property type="match status" value="1"/>
</dbReference>
<dbReference type="InterPro" id="IPR013088">
    <property type="entry name" value="Znf_NHR/GATA"/>
</dbReference>
<feature type="region of interest" description="Disordered" evidence="2">
    <location>
        <begin position="1"/>
        <end position="38"/>
    </location>
</feature>
<dbReference type="PROSITE" id="PS50114">
    <property type="entry name" value="GATA_ZN_FINGER_2"/>
    <property type="match status" value="1"/>
</dbReference>
<feature type="compositionally biased region" description="Low complexity" evidence="2">
    <location>
        <begin position="179"/>
        <end position="199"/>
    </location>
</feature>
<dbReference type="GO" id="GO:0006355">
    <property type="term" value="P:regulation of DNA-templated transcription"/>
    <property type="evidence" value="ECO:0007669"/>
    <property type="project" value="InterPro"/>
</dbReference>
<evidence type="ECO:0000256" key="2">
    <source>
        <dbReference type="SAM" id="MobiDB-lite"/>
    </source>
</evidence>
<dbReference type="GO" id="GO:0043565">
    <property type="term" value="F:sequence-specific DNA binding"/>
    <property type="evidence" value="ECO:0007669"/>
    <property type="project" value="InterPro"/>
</dbReference>
<feature type="compositionally biased region" description="Basic and acidic residues" evidence="2">
    <location>
        <begin position="157"/>
        <end position="174"/>
    </location>
</feature>
<proteinExistence type="predicted"/>
<gene>
    <name evidence="4" type="ORF">GNLVRS02_ARAD1B02046g</name>
</gene>
<dbReference type="InterPro" id="IPR000679">
    <property type="entry name" value="Znf_GATA"/>
</dbReference>
<name>A0A060T9T7_BLAAD</name>
<dbReference type="Gene3D" id="3.30.50.10">
    <property type="entry name" value="Erythroid Transcription Factor GATA-1, subunit A"/>
    <property type="match status" value="1"/>
</dbReference>
<feature type="compositionally biased region" description="Basic residues" evidence="2">
    <location>
        <begin position="257"/>
        <end position="266"/>
    </location>
</feature>
<dbReference type="GO" id="GO:0008270">
    <property type="term" value="F:zinc ion binding"/>
    <property type="evidence" value="ECO:0007669"/>
    <property type="project" value="UniProtKB-KW"/>
</dbReference>
<feature type="compositionally biased region" description="Polar residues" evidence="2">
    <location>
        <begin position="200"/>
        <end position="218"/>
    </location>
</feature>
<keyword evidence="1" id="KW-0479">Metal-binding</keyword>
<feature type="compositionally biased region" description="Low complexity" evidence="2">
    <location>
        <begin position="138"/>
        <end position="151"/>
    </location>
</feature>
<dbReference type="PROSITE" id="PS00344">
    <property type="entry name" value="GATA_ZN_FINGER_1"/>
    <property type="match status" value="1"/>
</dbReference>
<protein>
    <submittedName>
        <fullName evidence="4">ARAD1B02046p</fullName>
    </submittedName>
</protein>
<evidence type="ECO:0000259" key="3">
    <source>
        <dbReference type="PROSITE" id="PS50114"/>
    </source>
</evidence>